<dbReference type="EC" id="2.5.1.78" evidence="2"/>
<evidence type="ECO:0000313" key="2">
    <source>
        <dbReference type="EMBL" id="SPD49298.1"/>
    </source>
</evidence>
<evidence type="ECO:0000313" key="1">
    <source>
        <dbReference type="EMBL" id="SOZ74870.1"/>
    </source>
</evidence>
<proteinExistence type="predicted"/>
<dbReference type="EMBL" id="LT984809">
    <property type="protein sequence ID" value="SPD49298.1"/>
    <property type="molecule type" value="Genomic_DNA"/>
</dbReference>
<evidence type="ECO:0000313" key="3">
    <source>
        <dbReference type="Proteomes" id="UP000256952"/>
    </source>
</evidence>
<dbReference type="InterPro" id="IPR036467">
    <property type="entry name" value="LS/RS_sf"/>
</dbReference>
<sequence length="76" mass="8552">MRVQFETDTPVFSMVLTPHNFRAEEPLHRLFAKHLIEKGEEVADACVRAVGCLERVGGCMSVEQHGIWLLEEQASA</sequence>
<gene>
    <name evidence="2" type="ORF">CBM2612_P0643</name>
    <name evidence="1" type="ORF">CBM2613_P60177</name>
</gene>
<keyword evidence="1" id="KW-0614">Plasmid</keyword>
<protein>
    <submittedName>
        <fullName evidence="1 2">6,7-dimethyl-8-ribityllumazine synthase</fullName>
        <ecNumber evidence="2">2.5.1.78</ecNumber>
        <ecNumber evidence="1">2.5.1.9</ecNumber>
    </submittedName>
</protein>
<dbReference type="EC" id="2.5.1.9" evidence="1"/>
<geneLocation type="plasmid" evidence="1">
    <name>CBM2613_p</name>
</geneLocation>
<dbReference type="Proteomes" id="UP000256952">
    <property type="component" value="Plasmid CBM2613_p"/>
</dbReference>
<geneLocation type="plasmid" evidence="2">
    <name>I</name>
</geneLocation>
<geneLocation type="plasmid" evidence="3">
    <name>cbm2613_p</name>
</geneLocation>
<name>A0A375FEW6_9BURK</name>
<accession>A0A375FEW6</accession>
<organism evidence="1 3">
    <name type="scientific">Cupriavidus taiwanensis</name>
    <dbReference type="NCBI Taxonomy" id="164546"/>
    <lineage>
        <taxon>Bacteria</taxon>
        <taxon>Pseudomonadati</taxon>
        <taxon>Pseudomonadota</taxon>
        <taxon>Betaproteobacteria</taxon>
        <taxon>Burkholderiales</taxon>
        <taxon>Burkholderiaceae</taxon>
        <taxon>Cupriavidus</taxon>
    </lineage>
</organism>
<dbReference type="GO" id="GO:0004746">
    <property type="term" value="F:riboflavin synthase activity"/>
    <property type="evidence" value="ECO:0007669"/>
    <property type="project" value="UniProtKB-EC"/>
</dbReference>
<dbReference type="EMBL" id="LT976981">
    <property type="protein sequence ID" value="SOZ74870.1"/>
    <property type="molecule type" value="Genomic_DNA"/>
</dbReference>
<dbReference type="SUPFAM" id="SSF52121">
    <property type="entry name" value="Lumazine synthase"/>
    <property type="match status" value="1"/>
</dbReference>
<dbReference type="GO" id="GO:0009349">
    <property type="term" value="C:riboflavin synthase complex"/>
    <property type="evidence" value="ECO:0007669"/>
    <property type="project" value="InterPro"/>
</dbReference>
<reference evidence="2 3" key="1">
    <citation type="submission" date="2018-01" db="EMBL/GenBank/DDBJ databases">
        <authorList>
            <person name="Gaut B.S."/>
            <person name="Morton B.R."/>
            <person name="Clegg M.T."/>
            <person name="Duvall M.R."/>
        </authorList>
    </citation>
    <scope>NUCLEOTIDE SEQUENCE [LARGE SCALE GENOMIC DNA]</scope>
    <source>
        <strain evidence="2">Cupriavidus taiwanensis STM 8555</strain>
        <plasmid evidence="2">I</plasmid>
        <plasmid evidence="3">Plasmid cbm2613_p</plasmid>
    </source>
</reference>
<dbReference type="Gene3D" id="3.40.50.960">
    <property type="entry name" value="Lumazine/riboflavin synthase"/>
    <property type="match status" value="1"/>
</dbReference>
<dbReference type="GO" id="GO:0000906">
    <property type="term" value="F:6,7-dimethyl-8-ribityllumazine synthase activity"/>
    <property type="evidence" value="ECO:0007669"/>
    <property type="project" value="UniProtKB-EC"/>
</dbReference>
<dbReference type="GO" id="GO:0009231">
    <property type="term" value="P:riboflavin biosynthetic process"/>
    <property type="evidence" value="ECO:0007669"/>
    <property type="project" value="InterPro"/>
</dbReference>
<keyword evidence="1" id="KW-0808">Transferase</keyword>
<reference evidence="1" key="2">
    <citation type="submission" date="2018-01" db="EMBL/GenBank/DDBJ databases">
        <authorList>
            <person name="Clerissi C."/>
        </authorList>
    </citation>
    <scope>NUCLEOTIDE SEQUENCE</scope>
    <source>
        <strain evidence="1">Cupriavidus taiwanensis STM 8556</strain>
        <plasmid evidence="1">CBM2613_p</plasmid>
    </source>
</reference>
<dbReference type="AlphaFoldDB" id="A0A375FEW6"/>